<reference evidence="3" key="1">
    <citation type="submission" date="2021-04" db="EMBL/GenBank/DDBJ databases">
        <title>novel species isolated from subtropical streams in China.</title>
        <authorList>
            <person name="Lu H."/>
        </authorList>
    </citation>
    <scope>NUCLEOTIDE SEQUENCE</scope>
    <source>
        <strain evidence="3">LFS511W</strain>
    </source>
</reference>
<name>A0A941I9B2_9BURK</name>
<dbReference type="GO" id="GO:0009446">
    <property type="term" value="P:putrescine biosynthetic process"/>
    <property type="evidence" value="ECO:0007669"/>
    <property type="project" value="InterPro"/>
</dbReference>
<evidence type="ECO:0000256" key="2">
    <source>
        <dbReference type="SAM" id="SignalP"/>
    </source>
</evidence>
<keyword evidence="2" id="KW-0732">Signal</keyword>
<proteinExistence type="predicted"/>
<evidence type="ECO:0000256" key="1">
    <source>
        <dbReference type="ARBA" id="ARBA00022801"/>
    </source>
</evidence>
<dbReference type="InterPro" id="IPR006311">
    <property type="entry name" value="TAT_signal"/>
</dbReference>
<dbReference type="GO" id="GO:0004668">
    <property type="term" value="F:protein-arginine deiminase activity"/>
    <property type="evidence" value="ECO:0007669"/>
    <property type="project" value="InterPro"/>
</dbReference>
<dbReference type="EMBL" id="JAGSPN010000013">
    <property type="protein sequence ID" value="MBR7783653.1"/>
    <property type="molecule type" value="Genomic_DNA"/>
</dbReference>
<organism evidence="3 4">
    <name type="scientific">Undibacterium luofuense</name>
    <dbReference type="NCBI Taxonomy" id="2828733"/>
    <lineage>
        <taxon>Bacteria</taxon>
        <taxon>Pseudomonadati</taxon>
        <taxon>Pseudomonadota</taxon>
        <taxon>Betaproteobacteria</taxon>
        <taxon>Burkholderiales</taxon>
        <taxon>Oxalobacteraceae</taxon>
        <taxon>Undibacterium</taxon>
    </lineage>
</organism>
<gene>
    <name evidence="3" type="ORF">KDM89_16020</name>
</gene>
<dbReference type="Proteomes" id="UP000680067">
    <property type="component" value="Unassembled WGS sequence"/>
</dbReference>
<dbReference type="Pfam" id="PF04371">
    <property type="entry name" value="PAD_porph"/>
    <property type="match status" value="1"/>
</dbReference>
<keyword evidence="1" id="KW-0378">Hydrolase</keyword>
<dbReference type="RefSeq" id="WP_212688924.1">
    <property type="nucleotide sequence ID" value="NZ_JAGSPN010000013.1"/>
</dbReference>
<dbReference type="PANTHER" id="PTHR31377:SF0">
    <property type="entry name" value="AGMATINE DEIMINASE-RELATED"/>
    <property type="match status" value="1"/>
</dbReference>
<protein>
    <submittedName>
        <fullName evidence="3">Agmatine deiminase family protein</fullName>
    </submittedName>
</protein>
<dbReference type="PROSITE" id="PS51318">
    <property type="entry name" value="TAT"/>
    <property type="match status" value="1"/>
</dbReference>
<dbReference type="AlphaFoldDB" id="A0A941I9B2"/>
<keyword evidence="4" id="KW-1185">Reference proteome</keyword>
<dbReference type="InterPro" id="IPR007466">
    <property type="entry name" value="Peptidyl-Arg-deiminase_porph"/>
</dbReference>
<feature type="signal peptide" evidence="2">
    <location>
        <begin position="1"/>
        <end position="32"/>
    </location>
</feature>
<comment type="caution">
    <text evidence="3">The sequence shown here is derived from an EMBL/GenBank/DDBJ whole genome shotgun (WGS) entry which is preliminary data.</text>
</comment>
<accession>A0A941I9B2</accession>
<sequence>MTNASQLLTRRRFLHRCAAFSAFSVTPGLLSACGGSAGGDTAGGNPDQSSGGEPQKPDAVVWNWPDEGTAHAVSWMSFQVSAAIWGRDMVAPVQEALARIANAIIAFEPLNVIVAPENMARARALLDARIRLVSGAADDLWIRDTGCITVRNAQGEKRAISFNFNGWGNKQAYSRDATVAQQMSQQQAVNLVRSRLVLEGGALESDGEGTAIITESCVLNANRNPGWAKAAVEAELKATLGFSKIIWLPGIAGKDITDGHTDFYARFVKPGVVLANLETDPGHFDYAVTRKHLDLLRNATDAKGRSLQITTLSPPAQTRPEFAGKDFAAGYINFYLVNGGVLCPEFGDTAADNQARRTLTTMYPDRKIVMLNIDAIAAGGGGIHCSTMHQCV</sequence>
<dbReference type="PANTHER" id="PTHR31377">
    <property type="entry name" value="AGMATINE DEIMINASE-RELATED"/>
    <property type="match status" value="1"/>
</dbReference>
<dbReference type="SUPFAM" id="SSF55909">
    <property type="entry name" value="Pentein"/>
    <property type="match status" value="1"/>
</dbReference>
<feature type="chain" id="PRO_5036791649" evidence="2">
    <location>
        <begin position="33"/>
        <end position="392"/>
    </location>
</feature>
<evidence type="ECO:0000313" key="3">
    <source>
        <dbReference type="EMBL" id="MBR7783653.1"/>
    </source>
</evidence>
<dbReference type="GO" id="GO:0047632">
    <property type="term" value="F:agmatine deiminase activity"/>
    <property type="evidence" value="ECO:0007669"/>
    <property type="project" value="TreeGrafter"/>
</dbReference>
<dbReference type="Gene3D" id="3.75.10.10">
    <property type="entry name" value="L-arginine/glycine Amidinotransferase, Chain A"/>
    <property type="match status" value="1"/>
</dbReference>
<evidence type="ECO:0000313" key="4">
    <source>
        <dbReference type="Proteomes" id="UP000680067"/>
    </source>
</evidence>